<dbReference type="OrthoDB" id="3482285at2759"/>
<evidence type="ECO:0000313" key="3">
    <source>
        <dbReference type="EMBL" id="KAF9484341.1"/>
    </source>
</evidence>
<keyword evidence="4" id="KW-1185">Reference proteome</keyword>
<dbReference type="InterPro" id="IPR029062">
    <property type="entry name" value="Class_I_gatase-like"/>
</dbReference>
<evidence type="ECO:0000259" key="2">
    <source>
        <dbReference type="Pfam" id="PF06283"/>
    </source>
</evidence>
<feature type="compositionally biased region" description="Polar residues" evidence="1">
    <location>
        <begin position="274"/>
        <end position="283"/>
    </location>
</feature>
<evidence type="ECO:0000313" key="4">
    <source>
        <dbReference type="Proteomes" id="UP000807469"/>
    </source>
</evidence>
<dbReference type="EMBL" id="MU155144">
    <property type="protein sequence ID" value="KAF9484341.1"/>
    <property type="molecule type" value="Genomic_DNA"/>
</dbReference>
<dbReference type="Proteomes" id="UP000807469">
    <property type="component" value="Unassembled WGS sequence"/>
</dbReference>
<dbReference type="SUPFAM" id="SSF52317">
    <property type="entry name" value="Class I glutamine amidotransferase-like"/>
    <property type="match status" value="1"/>
</dbReference>
<sequence>MLTTANAAKARILIYSATRDFRHDSIPTAIEALKAKQDAINAQFDNTEDQTQFTDDNLSGFDTILFLSTTGEVLDQAGKDAFQKYLDLGGTFVGIHSASDTLRNTTFYINELGALFDYHPVLQNFTVDVVDTTHPSTSMLPVIWNVQDEAYNFKSDPRGIGATVILAANESSYIDTGVHQNQGTPHPLAWFQEKGAGVESGGVAGRSFYTSLGHLNETWHARGISWVLSGNTTRAFNSSGLVGNAQSDISGSAQSNSNAPSKTGSTSSTSTTGNSQPANSQVS</sequence>
<feature type="compositionally biased region" description="Polar residues" evidence="1">
    <location>
        <begin position="245"/>
        <end position="260"/>
    </location>
</feature>
<dbReference type="AlphaFoldDB" id="A0A9P6CXP4"/>
<feature type="compositionally biased region" description="Low complexity" evidence="1">
    <location>
        <begin position="261"/>
        <end position="273"/>
    </location>
</feature>
<proteinExistence type="predicted"/>
<comment type="caution">
    <text evidence="3">The sequence shown here is derived from an EMBL/GenBank/DDBJ whole genome shotgun (WGS) entry which is preliminary data.</text>
</comment>
<feature type="region of interest" description="Disordered" evidence="1">
    <location>
        <begin position="245"/>
        <end position="283"/>
    </location>
</feature>
<name>A0A9P6CXP4_9AGAR</name>
<dbReference type="Gene3D" id="3.40.50.880">
    <property type="match status" value="1"/>
</dbReference>
<dbReference type="PANTHER" id="PTHR40469:SF2">
    <property type="entry name" value="GALACTOSE-BINDING DOMAIN-LIKE SUPERFAMILY PROTEIN"/>
    <property type="match status" value="1"/>
</dbReference>
<dbReference type="Pfam" id="PF06283">
    <property type="entry name" value="ThuA"/>
    <property type="match status" value="1"/>
</dbReference>
<keyword evidence="3" id="KW-0315">Glutamine amidotransferase</keyword>
<accession>A0A9P6CXP4</accession>
<dbReference type="InterPro" id="IPR029010">
    <property type="entry name" value="ThuA-like"/>
</dbReference>
<evidence type="ECO:0000256" key="1">
    <source>
        <dbReference type="SAM" id="MobiDB-lite"/>
    </source>
</evidence>
<reference evidence="3" key="1">
    <citation type="submission" date="2020-11" db="EMBL/GenBank/DDBJ databases">
        <authorList>
            <consortium name="DOE Joint Genome Institute"/>
            <person name="Ahrendt S."/>
            <person name="Riley R."/>
            <person name="Andreopoulos W."/>
            <person name="Labutti K."/>
            <person name="Pangilinan J."/>
            <person name="Ruiz-Duenas F.J."/>
            <person name="Barrasa J.M."/>
            <person name="Sanchez-Garcia M."/>
            <person name="Camarero S."/>
            <person name="Miyauchi S."/>
            <person name="Serrano A."/>
            <person name="Linde D."/>
            <person name="Babiker R."/>
            <person name="Drula E."/>
            <person name="Ayuso-Fernandez I."/>
            <person name="Pacheco R."/>
            <person name="Padilla G."/>
            <person name="Ferreira P."/>
            <person name="Barriuso J."/>
            <person name="Kellner H."/>
            <person name="Castanera R."/>
            <person name="Alfaro M."/>
            <person name="Ramirez L."/>
            <person name="Pisabarro A.G."/>
            <person name="Kuo A."/>
            <person name="Tritt A."/>
            <person name="Lipzen A."/>
            <person name="He G."/>
            <person name="Yan M."/>
            <person name="Ng V."/>
            <person name="Cullen D."/>
            <person name="Martin F."/>
            <person name="Rosso M.-N."/>
            <person name="Henrissat B."/>
            <person name="Hibbett D."/>
            <person name="Martinez A.T."/>
            <person name="Grigoriev I.V."/>
        </authorList>
    </citation>
    <scope>NUCLEOTIDE SEQUENCE</scope>
    <source>
        <strain evidence="3">CIRM-BRFM 674</strain>
    </source>
</reference>
<dbReference type="PANTHER" id="PTHR40469">
    <property type="entry name" value="SECRETED GLYCOSYL HYDROLASE"/>
    <property type="match status" value="1"/>
</dbReference>
<protein>
    <submittedName>
        <fullName evidence="3">Class I glutamine amidotransferase-like protein</fullName>
    </submittedName>
</protein>
<organism evidence="3 4">
    <name type="scientific">Pholiota conissans</name>
    <dbReference type="NCBI Taxonomy" id="109636"/>
    <lineage>
        <taxon>Eukaryota</taxon>
        <taxon>Fungi</taxon>
        <taxon>Dikarya</taxon>
        <taxon>Basidiomycota</taxon>
        <taxon>Agaricomycotina</taxon>
        <taxon>Agaricomycetes</taxon>
        <taxon>Agaricomycetidae</taxon>
        <taxon>Agaricales</taxon>
        <taxon>Agaricineae</taxon>
        <taxon>Strophariaceae</taxon>
        <taxon>Pholiota</taxon>
    </lineage>
</organism>
<feature type="domain" description="ThuA-like" evidence="2">
    <location>
        <begin position="11"/>
        <end position="225"/>
    </location>
</feature>
<gene>
    <name evidence="3" type="ORF">BDN70DRAFT_903693</name>
</gene>